<accession>A0ACB8R709</accession>
<dbReference type="EMBL" id="MU276308">
    <property type="protein sequence ID" value="KAI0039411.1"/>
    <property type="molecule type" value="Genomic_DNA"/>
</dbReference>
<dbReference type="Proteomes" id="UP000814033">
    <property type="component" value="Unassembled WGS sequence"/>
</dbReference>
<name>A0ACB8R709_9AGAM</name>
<evidence type="ECO:0000313" key="2">
    <source>
        <dbReference type="Proteomes" id="UP000814033"/>
    </source>
</evidence>
<proteinExistence type="predicted"/>
<gene>
    <name evidence="1" type="ORF">FA95DRAFT_1027388</name>
</gene>
<organism evidence="1 2">
    <name type="scientific">Auriscalpium vulgare</name>
    <dbReference type="NCBI Taxonomy" id="40419"/>
    <lineage>
        <taxon>Eukaryota</taxon>
        <taxon>Fungi</taxon>
        <taxon>Dikarya</taxon>
        <taxon>Basidiomycota</taxon>
        <taxon>Agaricomycotina</taxon>
        <taxon>Agaricomycetes</taxon>
        <taxon>Russulales</taxon>
        <taxon>Auriscalpiaceae</taxon>
        <taxon>Auriscalpium</taxon>
    </lineage>
</organism>
<keyword evidence="2" id="KW-1185">Reference proteome</keyword>
<reference evidence="1" key="2">
    <citation type="journal article" date="2022" name="New Phytol.">
        <title>Evolutionary transition to the ectomycorrhizal habit in the genomes of a hyperdiverse lineage of mushroom-forming fungi.</title>
        <authorList>
            <person name="Looney B."/>
            <person name="Miyauchi S."/>
            <person name="Morin E."/>
            <person name="Drula E."/>
            <person name="Courty P.E."/>
            <person name="Kohler A."/>
            <person name="Kuo A."/>
            <person name="LaButti K."/>
            <person name="Pangilinan J."/>
            <person name="Lipzen A."/>
            <person name="Riley R."/>
            <person name="Andreopoulos W."/>
            <person name="He G."/>
            <person name="Johnson J."/>
            <person name="Nolan M."/>
            <person name="Tritt A."/>
            <person name="Barry K.W."/>
            <person name="Grigoriev I.V."/>
            <person name="Nagy L.G."/>
            <person name="Hibbett D."/>
            <person name="Henrissat B."/>
            <person name="Matheny P.B."/>
            <person name="Labbe J."/>
            <person name="Martin F.M."/>
        </authorList>
    </citation>
    <scope>NUCLEOTIDE SEQUENCE</scope>
    <source>
        <strain evidence="1">FP105234-sp</strain>
    </source>
</reference>
<sequence length="162" mass="17552">MKFDQSSTLLSTSMLDHSESTFSSQLYTFMQDHGLGCDQVYSVAEASLGPVGRGVCILSSGPEGALTPTILILVEHCLLRTDVSGIISHQLGIYEGSAPRFLAALPLDVSLRVPRPDVRTSKFKLTSPLFRVVCAVLAPPRLVRCAPYLLRAFAQPDYPAQS</sequence>
<comment type="caution">
    <text evidence="1">The sequence shown here is derived from an EMBL/GenBank/DDBJ whole genome shotgun (WGS) entry which is preliminary data.</text>
</comment>
<protein>
    <submittedName>
        <fullName evidence="1">Uncharacterized protein</fullName>
    </submittedName>
</protein>
<evidence type="ECO:0000313" key="1">
    <source>
        <dbReference type="EMBL" id="KAI0039411.1"/>
    </source>
</evidence>
<reference evidence="1" key="1">
    <citation type="submission" date="2021-02" db="EMBL/GenBank/DDBJ databases">
        <authorList>
            <consortium name="DOE Joint Genome Institute"/>
            <person name="Ahrendt S."/>
            <person name="Looney B.P."/>
            <person name="Miyauchi S."/>
            <person name="Morin E."/>
            <person name="Drula E."/>
            <person name="Courty P.E."/>
            <person name="Chicoki N."/>
            <person name="Fauchery L."/>
            <person name="Kohler A."/>
            <person name="Kuo A."/>
            <person name="Labutti K."/>
            <person name="Pangilinan J."/>
            <person name="Lipzen A."/>
            <person name="Riley R."/>
            <person name="Andreopoulos W."/>
            <person name="He G."/>
            <person name="Johnson J."/>
            <person name="Barry K.W."/>
            <person name="Grigoriev I.V."/>
            <person name="Nagy L."/>
            <person name="Hibbett D."/>
            <person name="Henrissat B."/>
            <person name="Matheny P.B."/>
            <person name="Labbe J."/>
            <person name="Martin F."/>
        </authorList>
    </citation>
    <scope>NUCLEOTIDE SEQUENCE</scope>
    <source>
        <strain evidence="1">FP105234-sp</strain>
    </source>
</reference>